<protein>
    <submittedName>
        <fullName evidence="2">Uncharacterized protein</fullName>
    </submittedName>
</protein>
<evidence type="ECO:0000313" key="3">
    <source>
        <dbReference type="Proteomes" id="UP000639403"/>
    </source>
</evidence>
<feature type="compositionally biased region" description="Low complexity" evidence="1">
    <location>
        <begin position="63"/>
        <end position="72"/>
    </location>
</feature>
<proteinExistence type="predicted"/>
<evidence type="ECO:0000256" key="1">
    <source>
        <dbReference type="SAM" id="MobiDB-lite"/>
    </source>
</evidence>
<gene>
    <name evidence="2" type="ORF">IEO21_10073</name>
</gene>
<feature type="compositionally biased region" description="Low complexity" evidence="1">
    <location>
        <begin position="16"/>
        <end position="29"/>
    </location>
</feature>
<dbReference type="AlphaFoldDB" id="A0A8H7TXM8"/>
<accession>A0A8H7TXM8</accession>
<reference evidence="2" key="2">
    <citation type="journal article" name="Front. Microbiol.">
        <title>Degradative Capacity of Two Strains of Rhodonia placenta: From Phenotype to Genotype.</title>
        <authorList>
            <person name="Kolle M."/>
            <person name="Horta M.A.C."/>
            <person name="Nowrousian M."/>
            <person name="Ohm R.A."/>
            <person name="Benz J.P."/>
            <person name="Pilgard A."/>
        </authorList>
    </citation>
    <scope>NUCLEOTIDE SEQUENCE</scope>
    <source>
        <strain evidence="2">FPRL280</strain>
    </source>
</reference>
<feature type="region of interest" description="Disordered" evidence="1">
    <location>
        <begin position="248"/>
        <end position="306"/>
    </location>
</feature>
<feature type="compositionally biased region" description="Low complexity" evidence="1">
    <location>
        <begin position="250"/>
        <end position="265"/>
    </location>
</feature>
<feature type="region of interest" description="Disordered" evidence="1">
    <location>
        <begin position="1"/>
        <end position="97"/>
    </location>
</feature>
<reference evidence="2" key="1">
    <citation type="submission" date="2020-11" db="EMBL/GenBank/DDBJ databases">
        <authorList>
            <person name="Koelle M."/>
            <person name="Horta M.A.C."/>
            <person name="Nowrousian M."/>
            <person name="Ohm R.A."/>
            <person name="Benz P."/>
            <person name="Pilgard A."/>
        </authorList>
    </citation>
    <scope>NUCLEOTIDE SEQUENCE</scope>
    <source>
        <strain evidence="2">FPRL280</strain>
    </source>
</reference>
<dbReference type="Proteomes" id="UP000639403">
    <property type="component" value="Unassembled WGS sequence"/>
</dbReference>
<dbReference type="EMBL" id="JADOXO010000644">
    <property type="protein sequence ID" value="KAF9801648.1"/>
    <property type="molecule type" value="Genomic_DNA"/>
</dbReference>
<evidence type="ECO:0000313" key="2">
    <source>
        <dbReference type="EMBL" id="KAF9801648.1"/>
    </source>
</evidence>
<feature type="compositionally biased region" description="Polar residues" evidence="1">
    <location>
        <begin position="266"/>
        <end position="277"/>
    </location>
</feature>
<feature type="compositionally biased region" description="Pro residues" evidence="1">
    <location>
        <begin position="30"/>
        <end position="49"/>
    </location>
</feature>
<name>A0A8H7TXM8_9APHY</name>
<comment type="caution">
    <text evidence="2">The sequence shown here is derived from an EMBL/GenBank/DDBJ whole genome shotgun (WGS) entry which is preliminary data.</text>
</comment>
<sequence>MAVQLASPVRDPIFRRPLSPMSALSALSRPPQPAPSPPRTNRPLPPVPPLNDTDFFSPVRTASPSPSSPVSPKRALPSPKGKQRALDALSPRSRPVSRATFASRRALTHILKTPRTLENLLDFVPWPDFHALVSTCGDFRRGLMARPDCRDAILAQFVPGYRHARAVADIYHYREVAVDFHDVALLVLSQFVPLHKYPLHTLSLCTDSPHTDPSALADRAARLATLSQAHSRFVLLLQALAPRLRFTAGPSSSESSLASPPSSRSNTDGRATPSHTGSSSPRVRPVDPDRQPEPAVPRGTSPHDLHLATSRARAPVLRVFVPCTALDDAALTACEAQLAAAGLWEHLSVGDVVCNLGYVPPADAGATTGAGTQVWLVFEGTALVPYAPPGPPPVADPLTLPSPFYYAHILPPFADPVFEIALPTSGLGLGLGLGLGGAELTLTLVPTRVRSPRSPGGWAVVRRYVWIARVPYVGVAGLGRGWRGEWMLEGEGTKEGRQSLLDALGDGPGGVTRRGRWMVVRDKSGGGRVWMKLLVPNVDHVHDIAEACESVVDLPPPARTTSES</sequence>
<organism evidence="2 3">
    <name type="scientific">Rhodonia placenta</name>
    <dbReference type="NCBI Taxonomy" id="104341"/>
    <lineage>
        <taxon>Eukaryota</taxon>
        <taxon>Fungi</taxon>
        <taxon>Dikarya</taxon>
        <taxon>Basidiomycota</taxon>
        <taxon>Agaricomycotina</taxon>
        <taxon>Agaricomycetes</taxon>
        <taxon>Polyporales</taxon>
        <taxon>Adustoporiaceae</taxon>
        <taxon>Rhodonia</taxon>
    </lineage>
</organism>